<dbReference type="PANTHER" id="PTHR11731">
    <property type="entry name" value="PROTEASE FAMILY S9B,C DIPEPTIDYL-PEPTIDASE IV-RELATED"/>
    <property type="match status" value="1"/>
</dbReference>
<sequence length="648" mass="74087">MKSIHLLVWTGMLVLAISSATAQNPGKFIQQLIPPFPEHLIPEEPKGRVLGPGLFNHIRPVREAYHSGSTTFAGHTPEGELYLRNEGEDEIKIIAQPEPGWRWDIADALWSPRGKQLLVRQVNDQEVPRIQLTQADTLIYRPYSRAGEPLPKFQYYVITPATKTVTPVDHGLTKPYIHPLSWSKDGKEIRILRADRLMKTLELLRVDPRTGMAETWFKDSTENYLIGLDLLQGYTGRLQKANFFYFLDDREQFIYESERSGYYQLYLYNEDGDLLRPLTNYKENGLVSHLVEVNHDTGWVYFIAQGDTKEPYAEQLYRTSLNSTSIQKIVDGPYFTEIFFSEAKDSLWVWRNDMEKYSKLEIYDPAGEKLSSHWSADMSALTGLGFAPEFEQLPATDAETFIETMILKPKDFDSHKKYPVVEWIYGAAHTNAIHRTALHPINIQLQNLANSGFIVVIIDGRGTPGRGAKFRNFSYGKFGQLEIKDHVYALQQLASKHPYMNLEQLGISGHSWGGHYALRAVLEHPDFYKAAHLSAAAIDPARFRIAIEPYMGCLPADCPEAYERSALTPKLGSLKAPLLIHHGSADDDVPITDSYQLVKALKERNYKNFEFKEFEGMDHIIMRNPKWEQDMIKFFKKELGKAPVNVEK</sequence>
<name>A0ABT0YZK2_9FLAO</name>
<dbReference type="InterPro" id="IPR029058">
    <property type="entry name" value="AB_hydrolase_fold"/>
</dbReference>
<evidence type="ECO:0000313" key="4">
    <source>
        <dbReference type="EMBL" id="MCM8568901.1"/>
    </source>
</evidence>
<keyword evidence="1" id="KW-0732">Signal</keyword>
<dbReference type="Pfam" id="PF00326">
    <property type="entry name" value="Peptidase_S9"/>
    <property type="match status" value="1"/>
</dbReference>
<dbReference type="Gene3D" id="3.40.50.1820">
    <property type="entry name" value="alpha/beta hydrolase"/>
    <property type="match status" value="1"/>
</dbReference>
<comment type="caution">
    <text evidence="4">The sequence shown here is derived from an EMBL/GenBank/DDBJ whole genome shotgun (WGS) entry which is preliminary data.</text>
</comment>
<dbReference type="Gene3D" id="2.140.10.30">
    <property type="entry name" value="Dipeptidylpeptidase IV, N-terminal domain"/>
    <property type="match status" value="1"/>
</dbReference>
<keyword evidence="5" id="KW-1185">Reference proteome</keyword>
<evidence type="ECO:0000259" key="3">
    <source>
        <dbReference type="Pfam" id="PF00930"/>
    </source>
</evidence>
<feature type="domain" description="Peptidase S9 prolyl oligopeptidase catalytic" evidence="2">
    <location>
        <begin position="444"/>
        <end position="641"/>
    </location>
</feature>
<feature type="domain" description="Dipeptidylpeptidase IV N-terminal" evidence="3">
    <location>
        <begin position="109"/>
        <end position="341"/>
    </location>
</feature>
<dbReference type="Proteomes" id="UP001155077">
    <property type="component" value="Unassembled WGS sequence"/>
</dbReference>
<dbReference type="SUPFAM" id="SSF82171">
    <property type="entry name" value="DPP6 N-terminal domain-like"/>
    <property type="match status" value="1"/>
</dbReference>
<dbReference type="InterPro" id="IPR002469">
    <property type="entry name" value="Peptidase_S9B_N"/>
</dbReference>
<reference evidence="4" key="1">
    <citation type="submission" date="2022-06" db="EMBL/GenBank/DDBJ databases">
        <title>Gramella sediminis sp. nov., isolated from deep-sea sediment of the Indian Ocean.</title>
        <authorList>
            <person name="Yang L."/>
        </authorList>
    </citation>
    <scope>NUCLEOTIDE SEQUENCE</scope>
    <source>
        <strain evidence="4">HMD3159</strain>
    </source>
</reference>
<dbReference type="InterPro" id="IPR050278">
    <property type="entry name" value="Serine_Prot_S9B/DPPIV"/>
</dbReference>
<evidence type="ECO:0000313" key="5">
    <source>
        <dbReference type="Proteomes" id="UP001155077"/>
    </source>
</evidence>
<feature type="signal peptide" evidence="1">
    <location>
        <begin position="1"/>
        <end position="22"/>
    </location>
</feature>
<dbReference type="EMBL" id="JAMSCK010000002">
    <property type="protein sequence ID" value="MCM8568901.1"/>
    <property type="molecule type" value="Genomic_DNA"/>
</dbReference>
<organism evidence="4 5">
    <name type="scientific">Gramella jeungdoensis</name>
    <dbReference type="NCBI Taxonomy" id="708091"/>
    <lineage>
        <taxon>Bacteria</taxon>
        <taxon>Pseudomonadati</taxon>
        <taxon>Bacteroidota</taxon>
        <taxon>Flavobacteriia</taxon>
        <taxon>Flavobacteriales</taxon>
        <taxon>Flavobacteriaceae</taxon>
        <taxon>Christiangramia</taxon>
    </lineage>
</organism>
<evidence type="ECO:0000256" key="1">
    <source>
        <dbReference type="SAM" id="SignalP"/>
    </source>
</evidence>
<dbReference type="SUPFAM" id="SSF53474">
    <property type="entry name" value="alpha/beta-Hydrolases"/>
    <property type="match status" value="1"/>
</dbReference>
<proteinExistence type="predicted"/>
<feature type="chain" id="PRO_5045916225" evidence="1">
    <location>
        <begin position="23"/>
        <end position="648"/>
    </location>
</feature>
<dbReference type="InterPro" id="IPR001375">
    <property type="entry name" value="Peptidase_S9_cat"/>
</dbReference>
<evidence type="ECO:0000259" key="2">
    <source>
        <dbReference type="Pfam" id="PF00326"/>
    </source>
</evidence>
<gene>
    <name evidence="4" type="ORF">NE848_05900</name>
</gene>
<dbReference type="Pfam" id="PF00930">
    <property type="entry name" value="DPPIV_N"/>
    <property type="match status" value="1"/>
</dbReference>
<dbReference type="PANTHER" id="PTHR11731:SF193">
    <property type="entry name" value="DIPEPTIDYL PEPTIDASE 9"/>
    <property type="match status" value="1"/>
</dbReference>
<protein>
    <submittedName>
        <fullName evidence="4">Prolyl oligopeptidase family serine peptidase</fullName>
    </submittedName>
</protein>
<dbReference type="RefSeq" id="WP_252111406.1">
    <property type="nucleotide sequence ID" value="NZ_JAMSCK010000002.1"/>
</dbReference>
<accession>A0ABT0YZK2</accession>